<dbReference type="InParanoid" id="A0A177CAX1"/>
<organism evidence="2 3">
    <name type="scientific">Paraphaeosphaeria sporulosa</name>
    <dbReference type="NCBI Taxonomy" id="1460663"/>
    <lineage>
        <taxon>Eukaryota</taxon>
        <taxon>Fungi</taxon>
        <taxon>Dikarya</taxon>
        <taxon>Ascomycota</taxon>
        <taxon>Pezizomycotina</taxon>
        <taxon>Dothideomycetes</taxon>
        <taxon>Pleosporomycetidae</taxon>
        <taxon>Pleosporales</taxon>
        <taxon>Massarineae</taxon>
        <taxon>Didymosphaeriaceae</taxon>
        <taxon>Paraphaeosphaeria</taxon>
    </lineage>
</organism>
<keyword evidence="3" id="KW-1185">Reference proteome</keyword>
<feature type="coiled-coil region" evidence="1">
    <location>
        <begin position="43"/>
        <end position="70"/>
    </location>
</feature>
<dbReference type="Proteomes" id="UP000077069">
    <property type="component" value="Unassembled WGS sequence"/>
</dbReference>
<evidence type="ECO:0000313" key="3">
    <source>
        <dbReference type="Proteomes" id="UP000077069"/>
    </source>
</evidence>
<feature type="coiled-coil region" evidence="1">
    <location>
        <begin position="126"/>
        <end position="220"/>
    </location>
</feature>
<evidence type="ECO:0000313" key="2">
    <source>
        <dbReference type="EMBL" id="OAG03917.1"/>
    </source>
</evidence>
<proteinExistence type="predicted"/>
<gene>
    <name evidence="2" type="ORF">CC84DRAFT_1207160</name>
</gene>
<accession>A0A177CAX1</accession>
<dbReference type="STRING" id="1460663.A0A177CAX1"/>
<sequence>MSTDPRQVLQERVAAILVDAEEQGIEQRDILPLQVHGHFRNLLRIANNRISALEDEAEEMKKKKDLGLEDKLNQAQRKLETMDIPEDSKQLQVQLDLTKQSADFYRGLMNQAEERATMYQEKWQEILRKQTAAEEADKRIDRLETENRELQQSKTMISEEMRKMKDLYGNLRKKDLAAIEQKEERLMASERQLKELTIKLEELEKENSAVEGQYQVVMSSLDAVVTETTNDLNTTKEHARAVQQQQSSTFSEIQPLRKFYSHANDILSIYQGIFKQLLNDIEPDVTFSSDFCEMVTARLQAASGECEAFLTVRALLTDEGVSETEHSEQLDDLAKTAQHMHKSLELIGEDVAHFLWALQRRPYLRKLIRMKFSVLR</sequence>
<dbReference type="EMBL" id="KV441554">
    <property type="protein sequence ID" value="OAG03917.1"/>
    <property type="molecule type" value="Genomic_DNA"/>
</dbReference>
<dbReference type="OrthoDB" id="3777090at2759"/>
<protein>
    <submittedName>
        <fullName evidence="2">Uncharacterized protein</fullName>
    </submittedName>
</protein>
<evidence type="ECO:0000256" key="1">
    <source>
        <dbReference type="SAM" id="Coils"/>
    </source>
</evidence>
<dbReference type="AlphaFoldDB" id="A0A177CAX1"/>
<reference evidence="2 3" key="1">
    <citation type="submission" date="2016-05" db="EMBL/GenBank/DDBJ databases">
        <title>Comparative analysis of secretome profiles of manganese(II)-oxidizing ascomycete fungi.</title>
        <authorList>
            <consortium name="DOE Joint Genome Institute"/>
            <person name="Zeiner C.A."/>
            <person name="Purvine S.O."/>
            <person name="Zink E.M."/>
            <person name="Wu S."/>
            <person name="Pasa-Tolic L."/>
            <person name="Chaput D.L."/>
            <person name="Haridas S."/>
            <person name="Grigoriev I.V."/>
            <person name="Santelli C.M."/>
            <person name="Hansel C.M."/>
        </authorList>
    </citation>
    <scope>NUCLEOTIDE SEQUENCE [LARGE SCALE GENOMIC DNA]</scope>
    <source>
        <strain evidence="2 3">AP3s5-JAC2a</strain>
    </source>
</reference>
<name>A0A177CAX1_9PLEO</name>
<keyword evidence="1" id="KW-0175">Coiled coil</keyword>
<dbReference type="GeneID" id="28765564"/>
<dbReference type="RefSeq" id="XP_018034282.1">
    <property type="nucleotide sequence ID" value="XM_018182078.1"/>
</dbReference>